<gene>
    <name evidence="1" type="ORF">LSALG_LOCUS19772</name>
</gene>
<protein>
    <submittedName>
        <fullName evidence="1">Uncharacterized protein</fullName>
    </submittedName>
</protein>
<sequence>MTSSEEYIYNLLDSYWYKQQILTPNPPSIRIPDAYKEEYGSPPSPKAPKDEFMALKMGNCRNDVEMKGSIKSIEIDCEALSNREGLASEEIINGDFNDMEALFKAQSTICAHRFRLQDDK</sequence>
<dbReference type="EMBL" id="OX465080">
    <property type="protein sequence ID" value="CAI9280006.1"/>
    <property type="molecule type" value="Genomic_DNA"/>
</dbReference>
<name>A0AA35YTU7_LACSI</name>
<proteinExistence type="predicted"/>
<organism evidence="1 2">
    <name type="scientific">Lactuca saligna</name>
    <name type="common">Willowleaf lettuce</name>
    <dbReference type="NCBI Taxonomy" id="75948"/>
    <lineage>
        <taxon>Eukaryota</taxon>
        <taxon>Viridiplantae</taxon>
        <taxon>Streptophyta</taxon>
        <taxon>Embryophyta</taxon>
        <taxon>Tracheophyta</taxon>
        <taxon>Spermatophyta</taxon>
        <taxon>Magnoliopsida</taxon>
        <taxon>eudicotyledons</taxon>
        <taxon>Gunneridae</taxon>
        <taxon>Pentapetalae</taxon>
        <taxon>asterids</taxon>
        <taxon>campanulids</taxon>
        <taxon>Asterales</taxon>
        <taxon>Asteraceae</taxon>
        <taxon>Cichorioideae</taxon>
        <taxon>Cichorieae</taxon>
        <taxon>Lactucinae</taxon>
        <taxon>Lactuca</taxon>
    </lineage>
</organism>
<dbReference type="AlphaFoldDB" id="A0AA35YTU7"/>
<evidence type="ECO:0000313" key="1">
    <source>
        <dbReference type="EMBL" id="CAI9280006.1"/>
    </source>
</evidence>
<reference evidence="1" key="1">
    <citation type="submission" date="2023-04" db="EMBL/GenBank/DDBJ databases">
        <authorList>
            <person name="Vijverberg K."/>
            <person name="Xiong W."/>
            <person name="Schranz E."/>
        </authorList>
    </citation>
    <scope>NUCLEOTIDE SEQUENCE</scope>
</reference>
<accession>A0AA35YTU7</accession>
<keyword evidence="2" id="KW-1185">Reference proteome</keyword>
<evidence type="ECO:0000313" key="2">
    <source>
        <dbReference type="Proteomes" id="UP001177003"/>
    </source>
</evidence>
<dbReference type="Proteomes" id="UP001177003">
    <property type="component" value="Chromosome 4"/>
</dbReference>